<dbReference type="Gramene" id="TraesCS6B03G0646800.1">
    <property type="protein sequence ID" value="TraesCS6B03G0646800.1.CDS"/>
    <property type="gene ID" value="TraesCS6B03G0646800"/>
</dbReference>
<evidence type="ECO:0000313" key="2">
    <source>
        <dbReference type="EnsemblPlants" id="TraesCS6B02G229100.1"/>
    </source>
</evidence>
<evidence type="ECO:0000256" key="1">
    <source>
        <dbReference type="SAM" id="MobiDB-lite"/>
    </source>
</evidence>
<organism evidence="2">
    <name type="scientific">Triticum aestivum</name>
    <name type="common">Wheat</name>
    <dbReference type="NCBI Taxonomy" id="4565"/>
    <lineage>
        <taxon>Eukaryota</taxon>
        <taxon>Viridiplantae</taxon>
        <taxon>Streptophyta</taxon>
        <taxon>Embryophyta</taxon>
        <taxon>Tracheophyta</taxon>
        <taxon>Spermatophyta</taxon>
        <taxon>Magnoliopsida</taxon>
        <taxon>Liliopsida</taxon>
        <taxon>Poales</taxon>
        <taxon>Poaceae</taxon>
        <taxon>BOP clade</taxon>
        <taxon>Pooideae</taxon>
        <taxon>Triticodae</taxon>
        <taxon>Triticeae</taxon>
        <taxon>Triticinae</taxon>
        <taxon>Triticum</taxon>
    </lineage>
</organism>
<feature type="compositionally biased region" description="Basic and acidic residues" evidence="1">
    <location>
        <begin position="36"/>
        <end position="56"/>
    </location>
</feature>
<keyword evidence="3" id="KW-1185">Reference proteome</keyword>
<accession>A0A3B6PL72</accession>
<reference evidence="2" key="1">
    <citation type="submission" date="2018-08" db="EMBL/GenBank/DDBJ databases">
        <authorList>
            <person name="Rossello M."/>
        </authorList>
    </citation>
    <scope>NUCLEOTIDE SEQUENCE [LARGE SCALE GENOMIC DNA]</scope>
    <source>
        <strain evidence="2">cv. Chinese Spring</strain>
    </source>
</reference>
<dbReference type="GeneID" id="123137193"/>
<dbReference type="Proteomes" id="UP000019116">
    <property type="component" value="Chromosome 6B"/>
</dbReference>
<dbReference type="EnsemblPlants" id="TraesCS6B02G229100.1">
    <property type="protein sequence ID" value="TraesCS6B02G229100.1"/>
    <property type="gene ID" value="TraesCS6B02G229100"/>
</dbReference>
<evidence type="ECO:0008006" key="4">
    <source>
        <dbReference type="Google" id="ProtNLM"/>
    </source>
</evidence>
<dbReference type="RefSeq" id="XP_044412754.1">
    <property type="nucleotide sequence ID" value="XM_044556819.1"/>
</dbReference>
<dbReference type="OrthoDB" id="5590282at2759"/>
<name>A0A3B6PL72_WHEAT</name>
<dbReference type="Gramene" id="TraesSYM6B03G03477610.1">
    <property type="protein sequence ID" value="TraesSYM6B03G03477610.1"/>
    <property type="gene ID" value="TraesSYM6B03G03477610"/>
</dbReference>
<reference evidence="2" key="2">
    <citation type="submission" date="2018-10" db="UniProtKB">
        <authorList>
            <consortium name="EnsemblPlants"/>
        </authorList>
    </citation>
    <scope>IDENTIFICATION</scope>
</reference>
<dbReference type="AlphaFoldDB" id="A0A3B6PL72"/>
<protein>
    <recommendedName>
        <fullName evidence="4">Cyclin N-terminal domain-containing protein</fullName>
    </recommendedName>
</protein>
<dbReference type="Gramene" id="TraesCS6B02G229100.1">
    <property type="protein sequence ID" value="TraesCS6B02G229100.1"/>
    <property type="gene ID" value="TraesCS6B02G229100"/>
</dbReference>
<feature type="region of interest" description="Disordered" evidence="1">
    <location>
        <begin position="35"/>
        <end position="66"/>
    </location>
</feature>
<evidence type="ECO:0000313" key="3">
    <source>
        <dbReference type="Proteomes" id="UP000019116"/>
    </source>
</evidence>
<gene>
    <name evidence="2" type="primary">LOC123137193</name>
</gene>
<proteinExistence type="predicted"/>
<sequence>MGGYASTCDPEHGCGRRRRFASLSGCPGDRVVGFGGRDRFTETTRTNEGRENEGRSKLQQSAAFKVEQSRRPRDDYIGIVVDWLMDVVDEFKLLADTLYLRIHTLANSSQRDKLSLLVSLHYLLLS</sequence>
<dbReference type="SMR" id="A0A3B6PL72"/>